<name>A0A062XUH4_9BACT</name>
<dbReference type="Proteomes" id="UP000027284">
    <property type="component" value="Unassembled WGS sequence"/>
</dbReference>
<evidence type="ECO:0000259" key="2">
    <source>
        <dbReference type="Pfam" id="PF12307"/>
    </source>
</evidence>
<gene>
    <name evidence="3" type="ORF">EG19_10925</name>
</gene>
<accession>A0A062XUH4</accession>
<keyword evidence="4" id="KW-1185">Reference proteome</keyword>
<dbReference type="Pfam" id="PF12307">
    <property type="entry name" value="DUF3631"/>
    <property type="match status" value="1"/>
</dbReference>
<evidence type="ECO:0000313" key="4">
    <source>
        <dbReference type="Proteomes" id="UP000027284"/>
    </source>
</evidence>
<protein>
    <recommendedName>
        <fullName evidence="2">DUF3631 domain-containing protein</fullName>
    </recommendedName>
</protein>
<reference evidence="3 4" key="1">
    <citation type="submission" date="2014-04" db="EMBL/GenBank/DDBJ databases">
        <title>The Genome Sequence of Thermoanaerobaculum aquaticum MP-01, The First Cultivated Group 23 Acidobacterium.</title>
        <authorList>
            <person name="Stamps B.W."/>
            <person name="Losey N.A."/>
            <person name="Lawson P.A."/>
            <person name="Stevenson B.S."/>
        </authorList>
    </citation>
    <scope>NUCLEOTIDE SEQUENCE [LARGE SCALE GENOMIC DNA]</scope>
    <source>
        <strain evidence="3 4">MP-01</strain>
    </source>
</reference>
<evidence type="ECO:0000313" key="3">
    <source>
        <dbReference type="EMBL" id="KDA54478.1"/>
    </source>
</evidence>
<dbReference type="STRING" id="1312852.EG19_10925"/>
<proteinExistence type="predicted"/>
<dbReference type="AlphaFoldDB" id="A0A062XUH4"/>
<feature type="domain" description="DUF3631" evidence="2">
    <location>
        <begin position="185"/>
        <end position="342"/>
    </location>
</feature>
<comment type="caution">
    <text evidence="3">The sequence shown here is derived from an EMBL/GenBank/DDBJ whole genome shotgun (WGS) entry which is preliminary data.</text>
</comment>
<evidence type="ECO:0000256" key="1">
    <source>
        <dbReference type="SAM" id="MobiDB-lite"/>
    </source>
</evidence>
<sequence>MGMSGGETLNEVRAFIGRFVVASEAVKDTLTLWVGYTYTWQSFPVAPYLAIVSPTKRCGKTRVLEVLECLVPNPWRAVAPTPAALFRTIEAEHPVLLLDELDTIFKGRTEAESYLQAVVNAGYRRGGFVPRCEKNGKEKMTVQKFEVFGPKVLAAIGHLPPTIQDRCITIHLERATVKLPRFILSRELEAAAPLRAALAEAFGGGVPDPWPTDIPSQLDDRAAEIWAPLLVIAEGAGGDWPNRAWRAAIQLSASRGEDETPAIEALAFVARLFKEHGADRLATTTIITEGQEAGVFDRDFTPRRLAKLLAPFGITPAKWKDTEGKTVRGYLREQVAAAAAVYTPQETATSATGVTTHDAANTYAVADGWRVALPSATNDDTPSQVADISATRHQSATTQVIDHKGTSSAGGGSGAFFSGTEAGSLPEKGGKHGTPSRKLI</sequence>
<feature type="region of interest" description="Disordered" evidence="1">
    <location>
        <begin position="393"/>
        <end position="440"/>
    </location>
</feature>
<dbReference type="EMBL" id="JMFG01000007">
    <property type="protein sequence ID" value="KDA54478.1"/>
    <property type="molecule type" value="Genomic_DNA"/>
</dbReference>
<feature type="compositionally biased region" description="Low complexity" evidence="1">
    <location>
        <begin position="415"/>
        <end position="424"/>
    </location>
</feature>
<organism evidence="3 4">
    <name type="scientific">Thermoanaerobaculum aquaticum</name>
    <dbReference type="NCBI Taxonomy" id="1312852"/>
    <lineage>
        <taxon>Bacteria</taxon>
        <taxon>Pseudomonadati</taxon>
        <taxon>Acidobacteriota</taxon>
        <taxon>Thermoanaerobaculia</taxon>
        <taxon>Thermoanaerobaculales</taxon>
        <taxon>Thermoanaerobaculaceae</taxon>
        <taxon>Thermoanaerobaculum</taxon>
    </lineage>
</organism>
<dbReference type="InterPro" id="IPR022081">
    <property type="entry name" value="DUF3631"/>
</dbReference>